<dbReference type="GeneID" id="89500606"/>
<evidence type="ECO:0000313" key="2">
    <source>
        <dbReference type="Proteomes" id="UP000012081"/>
    </source>
</evidence>
<name>M8D3C4_9BACL</name>
<accession>M8D3C4</accession>
<dbReference type="InterPro" id="IPR025234">
    <property type="entry name" value="YjzH-like"/>
</dbReference>
<reference evidence="1 2" key="1">
    <citation type="submission" date="2013-03" db="EMBL/GenBank/DDBJ databases">
        <title>Assembly of a new bacterial strain Brevibacillus borstelensis AK1.</title>
        <authorList>
            <person name="Rajan I."/>
            <person name="PoliReddy D."/>
            <person name="Sugumar T."/>
            <person name="Rathinam K."/>
            <person name="Alqarawi S."/>
            <person name="Khalil A.B."/>
            <person name="Sivakumar N."/>
        </authorList>
    </citation>
    <scope>NUCLEOTIDE SEQUENCE [LARGE SCALE GENOMIC DNA]</scope>
    <source>
        <strain evidence="1 2">AK1</strain>
    </source>
</reference>
<dbReference type="AlphaFoldDB" id="M8D3C4"/>
<comment type="caution">
    <text evidence="1">The sequence shown here is derived from an EMBL/GenBank/DDBJ whole genome shotgun (WGS) entry which is preliminary data.</text>
</comment>
<dbReference type="Pfam" id="PF13783">
    <property type="entry name" value="DUF4177"/>
    <property type="match status" value="1"/>
</dbReference>
<protein>
    <recommendedName>
        <fullName evidence="3">DUF4177 domain-containing protein</fullName>
    </recommendedName>
</protein>
<dbReference type="Proteomes" id="UP000012081">
    <property type="component" value="Unassembled WGS sequence"/>
</dbReference>
<dbReference type="EMBL" id="APBN01000012">
    <property type="protein sequence ID" value="EMT50749.1"/>
    <property type="molecule type" value="Genomic_DNA"/>
</dbReference>
<evidence type="ECO:0008006" key="3">
    <source>
        <dbReference type="Google" id="ProtNLM"/>
    </source>
</evidence>
<sequence>MFEYKFVRVELSPFRRRPKQDYQAIVAEHARQGWRLVQIFAPATGGEGAAMYFELIFEKQASSS</sequence>
<evidence type="ECO:0000313" key="1">
    <source>
        <dbReference type="EMBL" id="EMT50749.1"/>
    </source>
</evidence>
<gene>
    <name evidence="1" type="ORF">I532_20591</name>
</gene>
<dbReference type="PATRIC" id="fig|1300222.3.peg.4327"/>
<dbReference type="OrthoDB" id="1739894at2"/>
<dbReference type="RefSeq" id="WP_003390655.1">
    <property type="nucleotide sequence ID" value="NZ_APBN01000012.1"/>
</dbReference>
<organism evidence="1 2">
    <name type="scientific">Brevibacillus borstelensis AK1</name>
    <dbReference type="NCBI Taxonomy" id="1300222"/>
    <lineage>
        <taxon>Bacteria</taxon>
        <taxon>Bacillati</taxon>
        <taxon>Bacillota</taxon>
        <taxon>Bacilli</taxon>
        <taxon>Bacillales</taxon>
        <taxon>Paenibacillaceae</taxon>
        <taxon>Brevibacillus</taxon>
    </lineage>
</organism>
<keyword evidence="2" id="KW-1185">Reference proteome</keyword>
<proteinExistence type="predicted"/>